<feature type="compositionally biased region" description="Polar residues" evidence="1">
    <location>
        <begin position="132"/>
        <end position="160"/>
    </location>
</feature>
<feature type="compositionally biased region" description="Low complexity" evidence="1">
    <location>
        <begin position="118"/>
        <end position="131"/>
    </location>
</feature>
<accession>A0A315YGS0</accession>
<feature type="compositionally biased region" description="Low complexity" evidence="1">
    <location>
        <begin position="172"/>
        <end position="200"/>
    </location>
</feature>
<dbReference type="OrthoDB" id="1821358at2"/>
<reference evidence="3 4" key="1">
    <citation type="submission" date="2018-05" db="EMBL/GenBank/DDBJ databases">
        <title>The Hungate 1000. A catalogue of reference genomes from the rumen microbiome.</title>
        <authorList>
            <person name="Kelly W."/>
        </authorList>
    </citation>
    <scope>NUCLEOTIDE SEQUENCE [LARGE SCALE GENOMIC DNA]</scope>
    <source>
        <strain evidence="3 4">SAb67</strain>
    </source>
</reference>
<name>A0A315YGS0_RUMFL</name>
<evidence type="ECO:0000256" key="2">
    <source>
        <dbReference type="SAM" id="Phobius"/>
    </source>
</evidence>
<proteinExistence type="predicted"/>
<dbReference type="RefSeq" id="WP_109727807.1">
    <property type="nucleotide sequence ID" value="NZ_QGDI01000015.1"/>
</dbReference>
<dbReference type="Proteomes" id="UP000245720">
    <property type="component" value="Unassembled WGS sequence"/>
</dbReference>
<comment type="caution">
    <text evidence="3">The sequence shown here is derived from an EMBL/GenBank/DDBJ whole genome shotgun (WGS) entry which is preliminary data.</text>
</comment>
<dbReference type="EMBL" id="QGDI01000015">
    <property type="protein sequence ID" value="PWJ10241.1"/>
    <property type="molecule type" value="Genomic_DNA"/>
</dbReference>
<feature type="compositionally biased region" description="Polar residues" evidence="1">
    <location>
        <begin position="201"/>
        <end position="221"/>
    </location>
</feature>
<feature type="transmembrane region" description="Helical" evidence="2">
    <location>
        <begin position="28"/>
        <end position="50"/>
    </location>
</feature>
<protein>
    <submittedName>
        <fullName evidence="3">Uncharacterized protein</fullName>
    </submittedName>
</protein>
<feature type="compositionally biased region" description="Low complexity" evidence="1">
    <location>
        <begin position="381"/>
        <end position="394"/>
    </location>
</feature>
<evidence type="ECO:0000256" key="1">
    <source>
        <dbReference type="SAM" id="MobiDB-lite"/>
    </source>
</evidence>
<keyword evidence="2" id="KW-1133">Transmembrane helix</keyword>
<sequence length="394" mass="42045">MRDYNKIADRVFRRRDEYLAEKKRKRAIYIKSASVALSCCIMIMLGIGIWKTDLLSRIAPKDDDFRIPEAVTTTSAATTVETIAETTSALTAAYADTTATAAVTSKDSGTSAATAASSATASTVSTAHTTAPMTPSGTSAPSRTTASGTEMTSPARTTQTYERESEEPSPPNSRVTSSSTRRTTVTTIRTTTKTTSATTRPVITTSKHLSTMPASQSTTSVTKEAVRTSAAMTTAFVISGSTAATINTMPPVVTMPAGSTTAGSGDIPVAPVNPTVPAAFTHSDTYYELTGETADFNRVSELIDSFYAESNTGETIYVYLFVYDGYSPDEICAVHIDSVNDYYLCTPSEYPPDTPKPSPKRSPKEYAAASGHLTMPDKKQTFQTTKTQPTKLTQ</sequence>
<dbReference type="AlphaFoldDB" id="A0A315YGS0"/>
<organism evidence="3 4">
    <name type="scientific">Ruminococcus flavefaciens</name>
    <dbReference type="NCBI Taxonomy" id="1265"/>
    <lineage>
        <taxon>Bacteria</taxon>
        <taxon>Bacillati</taxon>
        <taxon>Bacillota</taxon>
        <taxon>Clostridia</taxon>
        <taxon>Eubacteriales</taxon>
        <taxon>Oscillospiraceae</taxon>
        <taxon>Ruminococcus</taxon>
    </lineage>
</organism>
<keyword evidence="2" id="KW-0472">Membrane</keyword>
<keyword evidence="2" id="KW-0812">Transmembrane</keyword>
<gene>
    <name evidence="3" type="ORF">IE37_03131</name>
</gene>
<feature type="region of interest" description="Disordered" evidence="1">
    <location>
        <begin position="118"/>
        <end position="221"/>
    </location>
</feature>
<feature type="region of interest" description="Disordered" evidence="1">
    <location>
        <begin position="350"/>
        <end position="394"/>
    </location>
</feature>
<evidence type="ECO:0000313" key="4">
    <source>
        <dbReference type="Proteomes" id="UP000245720"/>
    </source>
</evidence>
<evidence type="ECO:0000313" key="3">
    <source>
        <dbReference type="EMBL" id="PWJ10241.1"/>
    </source>
</evidence>